<organism evidence="10 11">
    <name type="scientific">Salarias fasciatus</name>
    <name type="common">Jewelled blenny</name>
    <name type="synonym">Blennius fasciatus</name>
    <dbReference type="NCBI Taxonomy" id="181472"/>
    <lineage>
        <taxon>Eukaryota</taxon>
        <taxon>Metazoa</taxon>
        <taxon>Chordata</taxon>
        <taxon>Craniata</taxon>
        <taxon>Vertebrata</taxon>
        <taxon>Euteleostomi</taxon>
        <taxon>Actinopterygii</taxon>
        <taxon>Neopterygii</taxon>
        <taxon>Teleostei</taxon>
        <taxon>Neoteleostei</taxon>
        <taxon>Acanthomorphata</taxon>
        <taxon>Ovalentaria</taxon>
        <taxon>Blenniimorphae</taxon>
        <taxon>Blenniiformes</taxon>
        <taxon>Blennioidei</taxon>
        <taxon>Blenniidae</taxon>
        <taxon>Salariinae</taxon>
        <taxon>Salarias</taxon>
    </lineage>
</organism>
<evidence type="ECO:0000313" key="10">
    <source>
        <dbReference type="Ensembl" id="ENSSFAP00005024964.1"/>
    </source>
</evidence>
<dbReference type="InterPro" id="IPR059000">
    <property type="entry name" value="ATPase_P-type_domA"/>
</dbReference>
<evidence type="ECO:0000313" key="11">
    <source>
        <dbReference type="Proteomes" id="UP000472267"/>
    </source>
</evidence>
<comment type="similarity">
    <text evidence="2">Belongs to the cation transport ATPase (P-type) (TC 3.A.3) family. Type V subfamily.</text>
</comment>
<keyword evidence="11" id="KW-1185">Reference proteome</keyword>
<dbReference type="NCBIfam" id="TIGR01494">
    <property type="entry name" value="ATPase_P-type"/>
    <property type="match status" value="1"/>
</dbReference>
<dbReference type="PANTHER" id="PTHR45630:SF12">
    <property type="entry name" value="POLYAMINE-TRANSPORTING ATPASE 13A3"/>
    <property type="match status" value="1"/>
</dbReference>
<keyword evidence="8" id="KW-0732">Signal</keyword>
<dbReference type="GO" id="GO:0015203">
    <property type="term" value="F:polyamine transmembrane transporter activity"/>
    <property type="evidence" value="ECO:0007669"/>
    <property type="project" value="TreeGrafter"/>
</dbReference>
<evidence type="ECO:0000256" key="5">
    <source>
        <dbReference type="ARBA" id="ARBA00022840"/>
    </source>
</evidence>
<dbReference type="InterPro" id="IPR001757">
    <property type="entry name" value="P_typ_ATPase"/>
</dbReference>
<feature type="signal peptide" evidence="8">
    <location>
        <begin position="1"/>
        <end position="22"/>
    </location>
</feature>
<dbReference type="Ensembl" id="ENSSFAT00005025973.1">
    <property type="protein sequence ID" value="ENSSFAP00005024964.1"/>
    <property type="gene ID" value="ENSSFAG00005012848.1"/>
</dbReference>
<keyword evidence="7" id="KW-1278">Translocase</keyword>
<dbReference type="AlphaFoldDB" id="A0A672H7F0"/>
<dbReference type="OMA" id="AYNTEDY"/>
<comment type="subcellular location">
    <subcellularLocation>
        <location evidence="1">Membrane</location>
        <topology evidence="1">Multi-pass membrane protein</topology>
    </subcellularLocation>
</comment>
<evidence type="ECO:0000259" key="9">
    <source>
        <dbReference type="Pfam" id="PF00122"/>
    </source>
</evidence>
<dbReference type="GO" id="GO:0031902">
    <property type="term" value="C:late endosome membrane"/>
    <property type="evidence" value="ECO:0007669"/>
    <property type="project" value="TreeGrafter"/>
</dbReference>
<dbReference type="Gene3D" id="2.70.150.10">
    <property type="entry name" value="Calcium-transporting ATPase, cytoplasmic transduction domain A"/>
    <property type="match status" value="1"/>
</dbReference>
<protein>
    <recommendedName>
        <fullName evidence="9">P-type ATPase A domain-containing protein</fullName>
    </recommendedName>
</protein>
<dbReference type="GO" id="GO:0006874">
    <property type="term" value="P:intracellular calcium ion homeostasis"/>
    <property type="evidence" value="ECO:0007669"/>
    <property type="project" value="TreeGrafter"/>
</dbReference>
<sequence>LRALSLSLCLCLSLSLQSKAMSTELVPGDVITVPANGMIMPCDAVLVQGTCIVNESMLTGESVPVTKTSLPCAGEEAAAEYSPDEHKRHTLFCGTVVLQTRFYTGEAVKAVVVRTGEAGGGTGIMNKVDAKTIVTESLDIITITIPPALPAAMTAGIVYAQRRLKKVGIFCISPQRINMCGQLNLVCFDKVSPVQVHSLSLHKFRNSYCMFSYSINTTPRKYHTL</sequence>
<reference evidence="10" key="1">
    <citation type="submission" date="2019-06" db="EMBL/GenBank/DDBJ databases">
        <authorList>
            <consortium name="Wellcome Sanger Institute Data Sharing"/>
        </authorList>
    </citation>
    <scope>NUCLEOTIDE SEQUENCE [LARGE SCALE GENOMIC DNA]</scope>
</reference>
<reference evidence="10" key="3">
    <citation type="submission" date="2025-09" db="UniProtKB">
        <authorList>
            <consortium name="Ensembl"/>
        </authorList>
    </citation>
    <scope>IDENTIFICATION</scope>
</reference>
<keyword evidence="5" id="KW-0067">ATP-binding</keyword>
<dbReference type="InParanoid" id="A0A672H7F0"/>
<feature type="chain" id="PRO_5025533431" description="P-type ATPase A domain-containing protein" evidence="8">
    <location>
        <begin position="23"/>
        <end position="225"/>
    </location>
</feature>
<dbReference type="GO" id="GO:0019829">
    <property type="term" value="F:ATPase-coupled monoatomic cation transmembrane transporter activity"/>
    <property type="evidence" value="ECO:0007669"/>
    <property type="project" value="TreeGrafter"/>
</dbReference>
<dbReference type="InterPro" id="IPR023298">
    <property type="entry name" value="ATPase_P-typ_TM_dom_sf"/>
</dbReference>
<evidence type="ECO:0000256" key="8">
    <source>
        <dbReference type="SAM" id="SignalP"/>
    </source>
</evidence>
<feature type="domain" description="P-type ATPase A" evidence="9">
    <location>
        <begin position="21"/>
        <end position="118"/>
    </location>
</feature>
<evidence type="ECO:0000256" key="3">
    <source>
        <dbReference type="ARBA" id="ARBA00022723"/>
    </source>
</evidence>
<dbReference type="SUPFAM" id="SSF81653">
    <property type="entry name" value="Calcium ATPase, transduction domain A"/>
    <property type="match status" value="1"/>
</dbReference>
<dbReference type="Proteomes" id="UP000472267">
    <property type="component" value="Chromosome 18"/>
</dbReference>
<dbReference type="InterPro" id="IPR008250">
    <property type="entry name" value="ATPase_P-typ_transduc_dom_A_sf"/>
</dbReference>
<keyword evidence="6" id="KW-0460">Magnesium</keyword>
<evidence type="ECO:0000256" key="6">
    <source>
        <dbReference type="ARBA" id="ARBA00022842"/>
    </source>
</evidence>
<accession>A0A672H7F0</accession>
<evidence type="ECO:0000256" key="7">
    <source>
        <dbReference type="ARBA" id="ARBA00022967"/>
    </source>
</evidence>
<dbReference type="InterPro" id="IPR006544">
    <property type="entry name" value="P-type_TPase_V"/>
</dbReference>
<evidence type="ECO:0000256" key="4">
    <source>
        <dbReference type="ARBA" id="ARBA00022741"/>
    </source>
</evidence>
<dbReference type="GO" id="GO:0140358">
    <property type="term" value="F:P-type transmembrane transporter activity"/>
    <property type="evidence" value="ECO:0007669"/>
    <property type="project" value="InterPro"/>
</dbReference>
<dbReference type="SUPFAM" id="SSF81665">
    <property type="entry name" value="Calcium ATPase, transmembrane domain M"/>
    <property type="match status" value="1"/>
</dbReference>
<dbReference type="GO" id="GO:0005524">
    <property type="term" value="F:ATP binding"/>
    <property type="evidence" value="ECO:0007669"/>
    <property type="project" value="UniProtKB-KW"/>
</dbReference>
<dbReference type="Pfam" id="PF00122">
    <property type="entry name" value="E1-E2_ATPase"/>
    <property type="match status" value="1"/>
</dbReference>
<reference evidence="10" key="2">
    <citation type="submission" date="2025-08" db="UniProtKB">
        <authorList>
            <consortium name="Ensembl"/>
        </authorList>
    </citation>
    <scope>IDENTIFICATION</scope>
</reference>
<name>A0A672H7F0_SALFA</name>
<dbReference type="GO" id="GO:0046872">
    <property type="term" value="F:metal ion binding"/>
    <property type="evidence" value="ECO:0007669"/>
    <property type="project" value="UniProtKB-KW"/>
</dbReference>
<dbReference type="GO" id="GO:0016887">
    <property type="term" value="F:ATP hydrolysis activity"/>
    <property type="evidence" value="ECO:0007669"/>
    <property type="project" value="InterPro"/>
</dbReference>
<dbReference type="PANTHER" id="PTHR45630">
    <property type="entry name" value="CATION-TRANSPORTING ATPASE-RELATED"/>
    <property type="match status" value="1"/>
</dbReference>
<evidence type="ECO:0000256" key="1">
    <source>
        <dbReference type="ARBA" id="ARBA00004141"/>
    </source>
</evidence>
<evidence type="ECO:0000256" key="2">
    <source>
        <dbReference type="ARBA" id="ARBA00006000"/>
    </source>
</evidence>
<keyword evidence="3" id="KW-0479">Metal-binding</keyword>
<keyword evidence="4" id="KW-0547">Nucleotide-binding</keyword>
<proteinExistence type="inferred from homology"/>